<evidence type="ECO:0000313" key="2">
    <source>
        <dbReference type="EMBL" id="HFQ78956.1"/>
    </source>
</evidence>
<comment type="similarity">
    <text evidence="1">Belongs to the HupF/HypC family.</text>
</comment>
<dbReference type="EMBL" id="DTAU01000091">
    <property type="protein sequence ID" value="HFQ78956.1"/>
    <property type="molecule type" value="Genomic_DNA"/>
</dbReference>
<proteinExistence type="inferred from homology"/>
<sequence length="97" mass="10755">MCWGTPAVVVYVDEESMTAKVDFGDGMLRDVVIGVASERISRGDIVLVHAGVIISKLSAEGVLEHIAFLREVLGEEFSESYVEIYRNIVRLAEELKK</sequence>
<dbReference type="Gene3D" id="2.30.30.140">
    <property type="match status" value="1"/>
</dbReference>
<comment type="caution">
    <text evidence="2">The sequence shown here is derived from an EMBL/GenBank/DDBJ whole genome shotgun (WGS) entry which is preliminary data.</text>
</comment>
<protein>
    <submittedName>
        <fullName evidence="2">Hydrogenase expression/formation protein HypC</fullName>
    </submittedName>
</protein>
<gene>
    <name evidence="2" type="ORF">ENT99_04550</name>
</gene>
<dbReference type="Pfam" id="PF01455">
    <property type="entry name" value="HupF_HypC"/>
    <property type="match status" value="1"/>
</dbReference>
<dbReference type="SUPFAM" id="SSF159127">
    <property type="entry name" value="HupF/HypC-like"/>
    <property type="match status" value="1"/>
</dbReference>
<dbReference type="InterPro" id="IPR001109">
    <property type="entry name" value="Hydrogenase_HupF/HypC"/>
</dbReference>
<accession>A0A832EVZ4</accession>
<organism evidence="2">
    <name type="scientific">Ignisphaera aggregans</name>
    <dbReference type="NCBI Taxonomy" id="334771"/>
    <lineage>
        <taxon>Archaea</taxon>
        <taxon>Thermoproteota</taxon>
        <taxon>Thermoprotei</taxon>
        <taxon>Desulfurococcales</taxon>
        <taxon>Desulfurococcaceae</taxon>
        <taxon>Ignisphaera</taxon>
    </lineage>
</organism>
<dbReference type="AlphaFoldDB" id="A0A832EVZ4"/>
<reference evidence="2" key="1">
    <citation type="journal article" date="2020" name="mSystems">
        <title>Genome- and Community-Level Interaction Insights into Carbon Utilization and Element Cycling Functions of Hydrothermarchaeota in Hydrothermal Sediment.</title>
        <authorList>
            <person name="Zhou Z."/>
            <person name="Liu Y."/>
            <person name="Xu W."/>
            <person name="Pan J."/>
            <person name="Luo Z.H."/>
            <person name="Li M."/>
        </authorList>
    </citation>
    <scope>NUCLEOTIDE SEQUENCE</scope>
    <source>
        <strain evidence="2">SpSt-629</strain>
    </source>
</reference>
<evidence type="ECO:0000256" key="1">
    <source>
        <dbReference type="ARBA" id="ARBA00006018"/>
    </source>
</evidence>
<name>A0A832EVZ4_9CREN</name>